<keyword evidence="1" id="KW-0812">Transmembrane</keyword>
<evidence type="ECO:0000256" key="1">
    <source>
        <dbReference type="SAM" id="Phobius"/>
    </source>
</evidence>
<keyword evidence="1" id="KW-0472">Membrane</keyword>
<keyword evidence="1" id="KW-1133">Transmembrane helix</keyword>
<accession>A0A4R8G7U9</accession>
<proteinExistence type="predicted"/>
<evidence type="ECO:0000313" key="3">
    <source>
        <dbReference type="Proteomes" id="UP000295472"/>
    </source>
</evidence>
<dbReference type="EMBL" id="SOEF01000046">
    <property type="protein sequence ID" value="TDX36945.1"/>
    <property type="molecule type" value="Genomic_DNA"/>
</dbReference>
<feature type="transmembrane region" description="Helical" evidence="1">
    <location>
        <begin position="20"/>
        <end position="36"/>
    </location>
</feature>
<feature type="transmembrane region" description="Helical" evidence="1">
    <location>
        <begin position="48"/>
        <end position="68"/>
    </location>
</feature>
<dbReference type="AlphaFoldDB" id="A0A4R8G7U9"/>
<sequence length="126" mass="14772">MNENSPLGLIKEIIGNLNNQLSLIYFIFIIFIFSSLQEKTFSQLRELMFAIIPVNIENYLIDIFSYHISITKFLLFINFIGWIPALIMLLIIGFSYFKNFSPDLFNNNILSNLLVLSQKYIHISFH</sequence>
<name>A0A4R8G7U9_9FIRM</name>
<reference evidence="2 3" key="1">
    <citation type="submission" date="2019-03" db="EMBL/GenBank/DDBJ databases">
        <title>Subsurface microbial communities from deep shales in Ohio and West Virginia, USA.</title>
        <authorList>
            <person name="Wrighton K."/>
        </authorList>
    </citation>
    <scope>NUCLEOTIDE SEQUENCE [LARGE SCALE GENOMIC DNA]</scope>
    <source>
        <strain evidence="2 3">DSMZ 11287</strain>
    </source>
</reference>
<gene>
    <name evidence="2" type="ORF">C7954_1461</name>
</gene>
<evidence type="ECO:0000313" key="2">
    <source>
        <dbReference type="EMBL" id="TDX36945.1"/>
    </source>
</evidence>
<organism evidence="2 3">
    <name type="scientific">Halanaerobium congolense</name>
    <dbReference type="NCBI Taxonomy" id="54121"/>
    <lineage>
        <taxon>Bacteria</taxon>
        <taxon>Bacillati</taxon>
        <taxon>Bacillota</taxon>
        <taxon>Clostridia</taxon>
        <taxon>Halanaerobiales</taxon>
        <taxon>Halanaerobiaceae</taxon>
        <taxon>Halanaerobium</taxon>
    </lineage>
</organism>
<dbReference type="Proteomes" id="UP000295472">
    <property type="component" value="Unassembled WGS sequence"/>
</dbReference>
<protein>
    <submittedName>
        <fullName evidence="2">Uncharacterized protein</fullName>
    </submittedName>
</protein>
<feature type="transmembrane region" description="Helical" evidence="1">
    <location>
        <begin position="74"/>
        <end position="97"/>
    </location>
</feature>
<comment type="caution">
    <text evidence="2">The sequence shown here is derived from an EMBL/GenBank/DDBJ whole genome shotgun (WGS) entry which is preliminary data.</text>
</comment>